<feature type="compositionally biased region" description="Basic and acidic residues" evidence="1">
    <location>
        <begin position="55"/>
        <end position="65"/>
    </location>
</feature>
<evidence type="ECO:0000259" key="2">
    <source>
        <dbReference type="SMART" id="SM00717"/>
    </source>
</evidence>
<dbReference type="InterPro" id="IPR001005">
    <property type="entry name" value="SANT/Myb"/>
</dbReference>
<accession>A0AAV5RIM7</accession>
<sequence>MSSVVNKSQKRFMPSVGRRGPGGLRGPSGRLTGLRSAVSNEKKIEQPQNNNAEESDLHKSLDNKNDFLTPPPSAEGTQVDTQGLTNMEDGDSNVSENITDPSQKEYNENPKTLGEELAPSQLDTTHSSQRFESMFPQRHNNEEENDTHLANLTHIDSLSEISNIPDMSVLSNIDTLNSNSTTSVDIFRDISEISHTGYLQPLTPTSQVPELDTTSAPKTNSSNTSSQTATNTGLDDQEPAKDVAKLPKVRVRPNTSQPERPKSRKLSEPQVNEKSHKSSSQPEEPITRPEAPPGCEYIIPEDIPRLKKLERKRRLAFEKELVKEMRKCYAELEKEKLMEDDIPEEQAELQAIEIAEAATFSQLKQSVGSEIRLRRLEQLKEDDEQSESNKQLIDVERFTMGSLCKDIPIGDRNKSYDDYELARINRRRDTVRIFKAKMWSRSKYVPKEEEKEALKEAYRKYQGERQSRSGKIKAEQEAKFSELDESTPESLPQASIEIQADGSISLVGTQYDRHKNNMSNRESGTANKTELDPTEQVINSHSFATKERPDRWSKEETDKFYEALSAWGTDFNLISHLFPLRSRNQIKTKFKYEEKRNSLKIQMHLLSRRKVNIDSYAKVSDVKIEEVTTIQNEIENVRREHADQMKLGEFSKAQAKAEDLQRPIN</sequence>
<organism evidence="3 4">
    <name type="scientific">Starmerella bacillaris</name>
    <name type="common">Yeast</name>
    <name type="synonym">Candida zemplinina</name>
    <dbReference type="NCBI Taxonomy" id="1247836"/>
    <lineage>
        <taxon>Eukaryota</taxon>
        <taxon>Fungi</taxon>
        <taxon>Dikarya</taxon>
        <taxon>Ascomycota</taxon>
        <taxon>Saccharomycotina</taxon>
        <taxon>Dipodascomycetes</taxon>
        <taxon>Dipodascales</taxon>
        <taxon>Trichomonascaceae</taxon>
        <taxon>Starmerella</taxon>
    </lineage>
</organism>
<feature type="region of interest" description="Disordered" evidence="1">
    <location>
        <begin position="1"/>
        <end position="117"/>
    </location>
</feature>
<feature type="region of interest" description="Disordered" evidence="1">
    <location>
        <begin position="461"/>
        <end position="491"/>
    </location>
</feature>
<dbReference type="EMBL" id="BTGC01000005">
    <property type="protein sequence ID" value="GMM51421.1"/>
    <property type="molecule type" value="Genomic_DNA"/>
</dbReference>
<dbReference type="PANTHER" id="PTHR22929">
    <property type="entry name" value="RNA POLYMERASE III TRANSCRIPTION INITIATION FACTOR B"/>
    <property type="match status" value="1"/>
</dbReference>
<evidence type="ECO:0000256" key="1">
    <source>
        <dbReference type="SAM" id="MobiDB-lite"/>
    </source>
</evidence>
<keyword evidence="4" id="KW-1185">Reference proteome</keyword>
<feature type="compositionally biased region" description="Polar residues" evidence="1">
    <location>
        <begin position="92"/>
        <end position="101"/>
    </location>
</feature>
<feature type="region of interest" description="Disordered" evidence="1">
    <location>
        <begin position="198"/>
        <end position="299"/>
    </location>
</feature>
<evidence type="ECO:0000313" key="4">
    <source>
        <dbReference type="Proteomes" id="UP001362899"/>
    </source>
</evidence>
<dbReference type="GO" id="GO:0001156">
    <property type="term" value="F:TFIIIC-class transcription factor complex binding"/>
    <property type="evidence" value="ECO:0007669"/>
    <property type="project" value="TreeGrafter"/>
</dbReference>
<evidence type="ECO:0000313" key="3">
    <source>
        <dbReference type="EMBL" id="GMM51421.1"/>
    </source>
</evidence>
<feature type="compositionally biased region" description="Polar residues" evidence="1">
    <location>
        <begin position="517"/>
        <end position="528"/>
    </location>
</feature>
<proteinExistence type="predicted"/>
<dbReference type="SUPFAM" id="SSF46689">
    <property type="entry name" value="Homeodomain-like"/>
    <property type="match status" value="1"/>
</dbReference>
<feature type="domain" description="Myb-like" evidence="2">
    <location>
        <begin position="548"/>
        <end position="596"/>
    </location>
</feature>
<name>A0AAV5RIM7_STABA</name>
<dbReference type="PANTHER" id="PTHR22929:SF0">
    <property type="entry name" value="TRANSCRIPTION FACTOR TFIIIB COMPONENT B'' HOMOLOG"/>
    <property type="match status" value="1"/>
</dbReference>
<dbReference type="Proteomes" id="UP001362899">
    <property type="component" value="Unassembled WGS sequence"/>
</dbReference>
<feature type="compositionally biased region" description="Polar residues" evidence="1">
    <location>
        <begin position="75"/>
        <end position="85"/>
    </location>
</feature>
<gene>
    <name evidence="3" type="ORF">DASB73_023790</name>
</gene>
<dbReference type="InterPro" id="IPR009057">
    <property type="entry name" value="Homeodomain-like_sf"/>
</dbReference>
<dbReference type="Gene3D" id="1.10.10.60">
    <property type="entry name" value="Homeodomain-like"/>
    <property type="match status" value="1"/>
</dbReference>
<dbReference type="SMART" id="SM00717">
    <property type="entry name" value="SANT"/>
    <property type="match status" value="1"/>
</dbReference>
<protein>
    <submittedName>
        <fullName evidence="3">Transcription factor TFIIIB subunit</fullName>
    </submittedName>
</protein>
<feature type="compositionally biased region" description="Polar residues" evidence="1">
    <location>
        <begin position="202"/>
        <end position="218"/>
    </location>
</feature>
<dbReference type="GO" id="GO:0000126">
    <property type="term" value="C:transcription factor TFIIIB complex"/>
    <property type="evidence" value="ECO:0007669"/>
    <property type="project" value="TreeGrafter"/>
</dbReference>
<dbReference type="Pfam" id="PF15963">
    <property type="entry name" value="Myb_DNA-bind_7"/>
    <property type="match status" value="1"/>
</dbReference>
<feature type="compositionally biased region" description="Basic and acidic residues" evidence="1">
    <location>
        <begin position="461"/>
        <end position="482"/>
    </location>
</feature>
<dbReference type="InterPro" id="IPR039467">
    <property type="entry name" value="TFIIIB_B''_Myb"/>
</dbReference>
<feature type="compositionally biased region" description="Basic and acidic residues" evidence="1">
    <location>
        <begin position="259"/>
        <end position="276"/>
    </location>
</feature>
<dbReference type="AlphaFoldDB" id="A0AAV5RIM7"/>
<feature type="compositionally biased region" description="Low complexity" evidence="1">
    <location>
        <begin position="27"/>
        <end position="36"/>
    </location>
</feature>
<reference evidence="3 4" key="1">
    <citation type="journal article" date="2023" name="Elife">
        <title>Identification of key yeast species and microbe-microbe interactions impacting larval growth of Drosophila in the wild.</title>
        <authorList>
            <person name="Mure A."/>
            <person name="Sugiura Y."/>
            <person name="Maeda R."/>
            <person name="Honda K."/>
            <person name="Sakurai N."/>
            <person name="Takahashi Y."/>
            <person name="Watada M."/>
            <person name="Katoh T."/>
            <person name="Gotoh A."/>
            <person name="Gotoh Y."/>
            <person name="Taniguchi I."/>
            <person name="Nakamura K."/>
            <person name="Hayashi T."/>
            <person name="Katayama T."/>
            <person name="Uemura T."/>
            <person name="Hattori Y."/>
        </authorList>
    </citation>
    <scope>NUCLEOTIDE SEQUENCE [LARGE SCALE GENOMIC DNA]</scope>
    <source>
        <strain evidence="3 4">SB-73</strain>
    </source>
</reference>
<dbReference type="CDD" id="cd00167">
    <property type="entry name" value="SANT"/>
    <property type="match status" value="1"/>
</dbReference>
<dbReference type="GO" id="GO:0070898">
    <property type="term" value="P:RNA polymerase III preinitiation complex assembly"/>
    <property type="evidence" value="ECO:0007669"/>
    <property type="project" value="TreeGrafter"/>
</dbReference>
<feature type="compositionally biased region" description="Low complexity" evidence="1">
    <location>
        <begin position="219"/>
        <end position="232"/>
    </location>
</feature>
<comment type="caution">
    <text evidence="3">The sequence shown here is derived from an EMBL/GenBank/DDBJ whole genome shotgun (WGS) entry which is preliminary data.</text>
</comment>
<feature type="region of interest" description="Disordered" evidence="1">
    <location>
        <begin position="514"/>
        <end position="551"/>
    </location>
</feature>